<dbReference type="PANTHER" id="PTHR42110">
    <property type="entry name" value="L-ASPARAGINASE, PUTATIVE (AFU_ORTHOLOGUE AFUA_3G11890)-RELATED"/>
    <property type="match status" value="1"/>
</dbReference>
<dbReference type="PANTHER" id="PTHR42110:SF1">
    <property type="entry name" value="L-ASPARAGINASE, PUTATIVE (AFU_ORTHOLOGUE AFUA_3G11890)-RELATED"/>
    <property type="match status" value="1"/>
</dbReference>
<keyword evidence="2" id="KW-1185">Reference proteome</keyword>
<gene>
    <name evidence="1" type="ORF">GCM10011499_26360</name>
</gene>
<protein>
    <submittedName>
        <fullName evidence="1">Asparaginase</fullName>
    </submittedName>
</protein>
<dbReference type="OrthoDB" id="9780674at2"/>
<comment type="caution">
    <text evidence="1">The sequence shown here is derived from an EMBL/GenBank/DDBJ whole genome shotgun (WGS) entry which is preliminary data.</text>
</comment>
<evidence type="ECO:0000313" key="2">
    <source>
        <dbReference type="Proteomes" id="UP000596977"/>
    </source>
</evidence>
<dbReference type="InterPro" id="IPR010349">
    <property type="entry name" value="Asparaginase_II"/>
</dbReference>
<accession>A0A916RG78</accession>
<dbReference type="Proteomes" id="UP000596977">
    <property type="component" value="Unassembled WGS sequence"/>
</dbReference>
<name>A0A916RG78_9HYPH</name>
<sequence>MDANPVLAEFTRGNWVENRHRGAFCIADPAGNVVASAGDIEREIFPRSAIKAIQALPIFATGALEKFTLDDENLALACASHHGESDHVRVAANALKKVGLNVMALECGAHPPTNKAARKALADAGERPSALHNNCSGKHAGMLAVAQALGIDPAGYVKPEHEVQKRVRAAVEAVIGAALTESKCGTDGCSIPTWAAPLKNFAQGFARMATGEGLTPEMAKASARLFDSATSHPFLIAGTDAFDTEAMKAFDGRLMVKLGAEGVFCGALRDKGLGFALKCDDGSLPAATAMIAGLLKAIAEPDARQAEVLNRFAHQTFKNWCGIEVGFLSATDAVNISLR</sequence>
<evidence type="ECO:0000313" key="1">
    <source>
        <dbReference type="EMBL" id="GGA54936.1"/>
    </source>
</evidence>
<proteinExistence type="predicted"/>
<dbReference type="RefSeq" id="WP_127072107.1">
    <property type="nucleotide sequence ID" value="NZ_BMKB01000004.1"/>
</dbReference>
<organism evidence="1 2">
    <name type="scientific">Pelagibacterium lentulum</name>
    <dbReference type="NCBI Taxonomy" id="2029865"/>
    <lineage>
        <taxon>Bacteria</taxon>
        <taxon>Pseudomonadati</taxon>
        <taxon>Pseudomonadota</taxon>
        <taxon>Alphaproteobacteria</taxon>
        <taxon>Hyphomicrobiales</taxon>
        <taxon>Devosiaceae</taxon>
        <taxon>Pelagibacterium</taxon>
    </lineage>
</organism>
<reference evidence="1 2" key="1">
    <citation type="journal article" date="2014" name="Int. J. Syst. Evol. Microbiol.">
        <title>Complete genome sequence of Corynebacterium casei LMG S-19264T (=DSM 44701T), isolated from a smear-ripened cheese.</title>
        <authorList>
            <consortium name="US DOE Joint Genome Institute (JGI-PGF)"/>
            <person name="Walter F."/>
            <person name="Albersmeier A."/>
            <person name="Kalinowski J."/>
            <person name="Ruckert C."/>
        </authorList>
    </citation>
    <scope>NUCLEOTIDE SEQUENCE [LARGE SCALE GENOMIC DNA]</scope>
    <source>
        <strain evidence="1 2">CGMCC 1.15896</strain>
    </source>
</reference>
<dbReference type="AlphaFoldDB" id="A0A916RG78"/>
<dbReference type="EMBL" id="BMKB01000004">
    <property type="protein sequence ID" value="GGA54936.1"/>
    <property type="molecule type" value="Genomic_DNA"/>
</dbReference>
<dbReference type="Pfam" id="PF06089">
    <property type="entry name" value="Asparaginase_II"/>
    <property type="match status" value="1"/>
</dbReference>